<organism evidence="1 3">
    <name type="scientific">Escherichia coli O157:H7</name>
    <dbReference type="NCBI Taxonomy" id="83334"/>
    <lineage>
        <taxon>Bacteria</taxon>
        <taxon>Pseudomonadati</taxon>
        <taxon>Pseudomonadota</taxon>
        <taxon>Gammaproteobacteria</taxon>
        <taxon>Enterobacterales</taxon>
        <taxon>Enterobacteriaceae</taxon>
        <taxon>Escherichia</taxon>
    </lineage>
</organism>
<reference evidence="1 3" key="1">
    <citation type="journal article" date="2001" name="Nature">
        <title>Genome sequence of enterohaemorrhagic Escherichia coli O157:H7.</title>
        <authorList>
            <person name="Perna N.T."/>
            <person name="Plunkett G.III."/>
            <person name="Burland V."/>
            <person name="Mau B."/>
            <person name="Glasner J.D."/>
            <person name="Rose D.J."/>
            <person name="Mayhew G.F."/>
            <person name="Evans P.S."/>
            <person name="Gregor J."/>
            <person name="Kirkpatrick H.A."/>
            <person name="Posfai G."/>
            <person name="Hackett J."/>
            <person name="Klink S."/>
            <person name="Boutin A."/>
            <person name="Shao Y."/>
            <person name="Miller L."/>
            <person name="Grotbeck E.J."/>
            <person name="Davis N.W."/>
            <person name="Lim A."/>
            <person name="Dimalanta E."/>
            <person name="Potamousis K."/>
            <person name="Apodaca J."/>
            <person name="Anantharaman T.S."/>
            <person name="Lin J."/>
            <person name="Yen G."/>
            <person name="Schwartz D.C."/>
            <person name="Welch R.A."/>
            <person name="Blattner F.R."/>
        </authorList>
    </citation>
    <scope>NUCLEOTIDE SEQUENCE [LARGE SCALE GENOMIC DNA]</scope>
    <source>
        <strain evidence="1">EDL933</strain>
        <strain evidence="3">O157:H7 / EDL933 / ATCC 700927 / EHEC</strain>
    </source>
</reference>
<protein>
    <submittedName>
        <fullName evidence="1">Uncharacterized protein</fullName>
    </submittedName>
</protein>
<accession>A0A7Z2FD74</accession>
<dbReference type="PATRIC" id="fig|83334.175.peg.451"/>
<evidence type="ECO:0000313" key="3">
    <source>
        <dbReference type="Proteomes" id="UP000002519"/>
    </source>
</evidence>
<sequence length="73" mass="8699">MGLWLKIFKIVVGENENYLKDVMMQLEAKNNEGKYVISKANGNPVFKELFWKAIDEFNFPQEELNRLKQYRSL</sequence>
<dbReference type="EMBL" id="CP017669">
    <property type="protein sequence ID" value="APA39812.1"/>
    <property type="molecule type" value="Genomic_DNA"/>
</dbReference>
<dbReference type="Proteomes" id="UP000177471">
    <property type="component" value="Chromosome"/>
</dbReference>
<gene>
    <name evidence="1" type="ordered locus">Z5199</name>
    <name evidence="2" type="ORF">AU473_02420</name>
</gene>
<dbReference type="EMBL" id="AE005174">
    <property type="protein sequence ID" value="AAG58904.1"/>
    <property type="molecule type" value="Genomic_DNA"/>
</dbReference>
<dbReference type="Proteomes" id="UP000002519">
    <property type="component" value="Chromosome"/>
</dbReference>
<dbReference type="PIR" id="B91209">
    <property type="entry name" value="B91209"/>
</dbReference>
<dbReference type="KEGG" id="ece:Z5199"/>
<evidence type="ECO:0000313" key="2">
    <source>
        <dbReference type="EMBL" id="APA39812.1"/>
    </source>
</evidence>
<evidence type="ECO:0000313" key="1">
    <source>
        <dbReference type="EMBL" id="AAG58904.1"/>
    </source>
</evidence>
<evidence type="ECO:0000313" key="4">
    <source>
        <dbReference type="Proteomes" id="UP000177471"/>
    </source>
</evidence>
<dbReference type="AlphaFoldDB" id="A0A7Z2FD74"/>
<name>A0A7Z2FD74_ECO57</name>
<proteinExistence type="predicted"/>
<dbReference type="PIR" id="D86055">
    <property type="entry name" value="D86055"/>
</dbReference>
<reference evidence="2 4" key="2">
    <citation type="submission" date="2016-10" db="EMBL/GenBank/DDBJ databases">
        <title>E. coli O157:H7 PA20.</title>
        <authorList>
            <person name="Uhlich G.A."/>
            <person name="Chen C.-Y."/>
            <person name="Paoli G."/>
        </authorList>
    </citation>
    <scope>NUCLEOTIDE SEQUENCE [LARGE SCALE GENOMIC DNA]</scope>
    <source>
        <strain evidence="2 4">PA20</strain>
    </source>
</reference>